<dbReference type="RefSeq" id="WP_157912790.1">
    <property type="nucleotide sequence ID" value="NZ_LN890655.1"/>
</dbReference>
<dbReference type="PANTHER" id="PTHR12631">
    <property type="entry name" value="ALPHA-L-IDURONIDASE"/>
    <property type="match status" value="1"/>
</dbReference>
<evidence type="ECO:0000313" key="4">
    <source>
        <dbReference type="EMBL" id="CUS02057.2"/>
    </source>
</evidence>
<feature type="compositionally biased region" description="Low complexity" evidence="1">
    <location>
        <begin position="515"/>
        <end position="543"/>
    </location>
</feature>
<evidence type="ECO:0000256" key="2">
    <source>
        <dbReference type="SAM" id="Phobius"/>
    </source>
</evidence>
<feature type="chain" id="PRO_5008241745" description="Asl1-like glycosyl hydrolase catalytic domain-containing protein" evidence="3">
    <location>
        <begin position="24"/>
        <end position="598"/>
    </location>
</feature>
<dbReference type="InterPro" id="IPR017853">
    <property type="entry name" value="GH"/>
</dbReference>
<proteinExistence type="predicted"/>
<keyword evidence="2" id="KW-0472">Membrane</keyword>
<accession>A0A170PDJ4</accession>
<dbReference type="InterPro" id="IPR051923">
    <property type="entry name" value="Glycosyl_Hydrolase_39"/>
</dbReference>
<dbReference type="AlphaFoldDB" id="A0A170PDJ4"/>
<evidence type="ECO:0008006" key="6">
    <source>
        <dbReference type="Google" id="ProtNLM"/>
    </source>
</evidence>
<organism evidence="4 5">
    <name type="scientific">Candidatus Promineifilum breve</name>
    <dbReference type="NCBI Taxonomy" id="1806508"/>
    <lineage>
        <taxon>Bacteria</taxon>
        <taxon>Bacillati</taxon>
        <taxon>Chloroflexota</taxon>
        <taxon>Ardenticatenia</taxon>
        <taxon>Candidatus Promineifilales</taxon>
        <taxon>Candidatus Promineifilaceae</taxon>
        <taxon>Candidatus Promineifilum</taxon>
    </lineage>
</organism>
<dbReference type="OrthoDB" id="138764at2"/>
<dbReference type="GO" id="GO:0004553">
    <property type="term" value="F:hydrolase activity, hydrolyzing O-glycosyl compounds"/>
    <property type="evidence" value="ECO:0007669"/>
    <property type="project" value="TreeGrafter"/>
</dbReference>
<dbReference type="EMBL" id="LN890655">
    <property type="protein sequence ID" value="CUS02057.2"/>
    <property type="molecule type" value="Genomic_DNA"/>
</dbReference>
<feature type="region of interest" description="Disordered" evidence="1">
    <location>
        <begin position="478"/>
        <end position="543"/>
    </location>
</feature>
<feature type="transmembrane region" description="Helical" evidence="2">
    <location>
        <begin position="575"/>
        <end position="594"/>
    </location>
</feature>
<keyword evidence="2" id="KW-1133">Transmembrane helix</keyword>
<evidence type="ECO:0000313" key="5">
    <source>
        <dbReference type="Proteomes" id="UP000215027"/>
    </source>
</evidence>
<name>A0A170PDJ4_9CHLR</name>
<evidence type="ECO:0000256" key="1">
    <source>
        <dbReference type="SAM" id="MobiDB-lite"/>
    </source>
</evidence>
<evidence type="ECO:0000256" key="3">
    <source>
        <dbReference type="SAM" id="SignalP"/>
    </source>
</evidence>
<dbReference type="PANTHER" id="PTHR12631:SF10">
    <property type="entry name" value="BETA-XYLOSIDASE-LIKE PROTEIN-RELATED"/>
    <property type="match status" value="1"/>
</dbReference>
<gene>
    <name evidence="4" type="ORF">CFX0092_A0176</name>
</gene>
<sequence>MRHLITTLGLITLLLATAPTAAAQTTPQSTPQPPADEAEVDPRFGVIESFWEAGEAAELGVGWDRILFYWNEIQPTGPDDWNTLHVLEEWLDDARAQNRVVTGLLKNTPTWATDGQPFSGVPRGLDLPVDDPDNLWAGYVRKVVEYYAPLGVHHWIIWNEPEIEAGVYGHEFGGSTAQYYRLLKVAYQVAKEHDPQAVVHLAGWSYWHDPNWLGEFLRIAVADPEAKANNYFFDVITLHIYFRVETVEQLVEETWAIQERYGLKKPIWINETNASPNLDPLWPVERPNFQVDLEQQAWYLVQAHALGFGARSARIGVYKLLDILLPPGGESFGILRPDGSRRPAFDAYQATVRYLSGFTYPVGRQQSGSFYAFAFNRPEGVTRILWARTQTDVTLRVPALADEALLVSATGEEQPLRALDGFYRIRLRGARCAPACDIGGPPIFIVESGADLASDEEAVRIDPDTAILMTATPVPTTPAATATTAASGDVTITVTPPATATSSPTPPPPTPTPEPATATATSTATPSPTLTASPTTEAPTATPTVTATTVVAVAELPAVEEPPDGSAIGPSNAPITSWLFIGAAVVLGVVLVFATRKR</sequence>
<dbReference type="KEGG" id="pbf:CFX0092_A0176"/>
<dbReference type="SUPFAM" id="SSF51445">
    <property type="entry name" value="(Trans)glycosidases"/>
    <property type="match status" value="1"/>
</dbReference>
<protein>
    <recommendedName>
        <fullName evidence="6">Asl1-like glycosyl hydrolase catalytic domain-containing protein</fullName>
    </recommendedName>
</protein>
<dbReference type="Gene3D" id="3.20.20.80">
    <property type="entry name" value="Glycosidases"/>
    <property type="match status" value="1"/>
</dbReference>
<feature type="signal peptide" evidence="3">
    <location>
        <begin position="1"/>
        <end position="23"/>
    </location>
</feature>
<keyword evidence="3" id="KW-0732">Signal</keyword>
<feature type="compositionally biased region" description="Low complexity" evidence="1">
    <location>
        <begin position="493"/>
        <end position="503"/>
    </location>
</feature>
<keyword evidence="5" id="KW-1185">Reference proteome</keyword>
<reference evidence="4" key="1">
    <citation type="submission" date="2016-01" db="EMBL/GenBank/DDBJ databases">
        <authorList>
            <person name="Mcilroy J.S."/>
            <person name="Karst M S."/>
            <person name="Albertsen M."/>
        </authorList>
    </citation>
    <scope>NUCLEOTIDE SEQUENCE</scope>
    <source>
        <strain evidence="4">Cfx-K</strain>
    </source>
</reference>
<keyword evidence="2" id="KW-0812">Transmembrane</keyword>
<dbReference type="Proteomes" id="UP000215027">
    <property type="component" value="Chromosome I"/>
</dbReference>
<feature type="compositionally biased region" description="Pro residues" evidence="1">
    <location>
        <begin position="504"/>
        <end position="514"/>
    </location>
</feature>